<feature type="transmembrane region" description="Helical" evidence="1">
    <location>
        <begin position="174"/>
        <end position="191"/>
    </location>
</feature>
<keyword evidence="1" id="KW-0812">Transmembrane</keyword>
<gene>
    <name evidence="2" type="ORF">QTH91_17090</name>
</gene>
<keyword evidence="3" id="KW-1185">Reference proteome</keyword>
<name>A0ABT7NEC3_9BURK</name>
<protein>
    <submittedName>
        <fullName evidence="2">Uncharacterized protein</fullName>
    </submittedName>
</protein>
<feature type="transmembrane region" description="Helical" evidence="1">
    <location>
        <begin position="117"/>
        <end position="137"/>
    </location>
</feature>
<sequence>MITIEVPKDGSRLPLSRAPRLQKILFTLTLLGTIYAGVTRHWSDFLLYVPLCAAPAILGLSIAIGRRLWLGERSKNLRLGVTMLGIVFLFVGLFYYGLIVSGKDFFRWIDPKLTSPVSRAAFFSIVALVVGSVLFFVRSFARAFYGFHEALVGIFIAGYNAYKAVGFPSSWDSGVYLALVTAGVYLVVRGLDNIQVGITKEPYDPFGRDLFRDYFDKKDDPRMVKLSMYLSDVFFARFPEFPTGSEEPPGPRVRYTFKWTGPYFNPNPRRPQAS</sequence>
<organism evidence="2 3">
    <name type="scientific">Variovorax dokdonensis</name>
    <dbReference type="NCBI Taxonomy" id="344883"/>
    <lineage>
        <taxon>Bacteria</taxon>
        <taxon>Pseudomonadati</taxon>
        <taxon>Pseudomonadota</taxon>
        <taxon>Betaproteobacteria</taxon>
        <taxon>Burkholderiales</taxon>
        <taxon>Comamonadaceae</taxon>
        <taxon>Variovorax</taxon>
    </lineage>
</organism>
<evidence type="ECO:0000313" key="2">
    <source>
        <dbReference type="EMBL" id="MDM0046210.1"/>
    </source>
</evidence>
<dbReference type="RefSeq" id="WP_286661295.1">
    <property type="nucleotide sequence ID" value="NZ_JASZYV010000003.1"/>
</dbReference>
<feature type="transmembrane region" description="Helical" evidence="1">
    <location>
        <begin position="144"/>
        <end position="162"/>
    </location>
</feature>
<reference evidence="2" key="1">
    <citation type="submission" date="2023-06" db="EMBL/GenBank/DDBJ databases">
        <authorList>
            <person name="Jiang Y."/>
            <person name="Liu Q."/>
        </authorList>
    </citation>
    <scope>NUCLEOTIDE SEQUENCE</scope>
    <source>
        <strain evidence="2">CGMCC 1.12089</strain>
    </source>
</reference>
<proteinExistence type="predicted"/>
<dbReference type="Proteomes" id="UP001174908">
    <property type="component" value="Unassembled WGS sequence"/>
</dbReference>
<feature type="transmembrane region" description="Helical" evidence="1">
    <location>
        <begin position="21"/>
        <end position="39"/>
    </location>
</feature>
<comment type="caution">
    <text evidence="2">The sequence shown here is derived from an EMBL/GenBank/DDBJ whole genome shotgun (WGS) entry which is preliminary data.</text>
</comment>
<keyword evidence="1" id="KW-1133">Transmembrane helix</keyword>
<feature type="transmembrane region" description="Helical" evidence="1">
    <location>
        <begin position="77"/>
        <end position="97"/>
    </location>
</feature>
<keyword evidence="1" id="KW-0472">Membrane</keyword>
<accession>A0ABT7NEC3</accession>
<evidence type="ECO:0000256" key="1">
    <source>
        <dbReference type="SAM" id="Phobius"/>
    </source>
</evidence>
<evidence type="ECO:0000313" key="3">
    <source>
        <dbReference type="Proteomes" id="UP001174908"/>
    </source>
</evidence>
<dbReference type="EMBL" id="JASZYV010000003">
    <property type="protein sequence ID" value="MDM0046210.1"/>
    <property type="molecule type" value="Genomic_DNA"/>
</dbReference>
<feature type="transmembrane region" description="Helical" evidence="1">
    <location>
        <begin position="45"/>
        <end position="65"/>
    </location>
</feature>